<feature type="transmembrane region" description="Helical" evidence="6">
    <location>
        <begin position="239"/>
        <end position="258"/>
    </location>
</feature>
<keyword evidence="5 6" id="KW-0472">Membrane</keyword>
<dbReference type="KEGG" id="tsin:OXH18_21225"/>
<evidence type="ECO:0000313" key="7">
    <source>
        <dbReference type="EMBL" id="WAL59667.1"/>
    </source>
</evidence>
<dbReference type="RefSeq" id="WP_268609461.1">
    <property type="nucleotide sequence ID" value="NZ_CP113797.1"/>
</dbReference>
<evidence type="ECO:0000256" key="5">
    <source>
        <dbReference type="ARBA" id="ARBA00023136"/>
    </source>
</evidence>
<dbReference type="PANTHER" id="PTHR30213:SF1">
    <property type="entry name" value="INNER MEMBRANE PROTEIN YHJD"/>
    <property type="match status" value="1"/>
</dbReference>
<dbReference type="EMBL" id="CP113797">
    <property type="protein sequence ID" value="WAL59667.1"/>
    <property type="molecule type" value="Genomic_DNA"/>
</dbReference>
<keyword evidence="3 6" id="KW-0812">Transmembrane</keyword>
<dbReference type="InterPro" id="IPR017039">
    <property type="entry name" value="Virul_fac_BrkB"/>
</dbReference>
<feature type="transmembrane region" description="Helical" evidence="6">
    <location>
        <begin position="278"/>
        <end position="302"/>
    </location>
</feature>
<keyword evidence="4 6" id="KW-1133">Transmembrane helix</keyword>
<comment type="subcellular location">
    <subcellularLocation>
        <location evidence="1">Cell membrane</location>
        <topology evidence="1">Multi-pass membrane protein</topology>
    </subcellularLocation>
</comment>
<proteinExistence type="predicted"/>
<evidence type="ECO:0000256" key="1">
    <source>
        <dbReference type="ARBA" id="ARBA00004651"/>
    </source>
</evidence>
<keyword evidence="8" id="KW-1185">Reference proteome</keyword>
<dbReference type="AlphaFoldDB" id="A0A9E8ZD54"/>
<dbReference type="Proteomes" id="UP001163152">
    <property type="component" value="Chromosome"/>
</dbReference>
<dbReference type="GO" id="GO:0005886">
    <property type="term" value="C:plasma membrane"/>
    <property type="evidence" value="ECO:0007669"/>
    <property type="project" value="UniProtKB-SubCell"/>
</dbReference>
<feature type="transmembrane region" description="Helical" evidence="6">
    <location>
        <begin position="106"/>
        <end position="127"/>
    </location>
</feature>
<evidence type="ECO:0000313" key="8">
    <source>
        <dbReference type="Proteomes" id="UP001163152"/>
    </source>
</evidence>
<dbReference type="Pfam" id="PF03631">
    <property type="entry name" value="Virul_fac_BrkB"/>
    <property type="match status" value="1"/>
</dbReference>
<reference evidence="7" key="1">
    <citation type="submission" date="2022-12" db="EMBL/GenBank/DDBJ databases">
        <title>Polyphasic identification of a Novel Hot-Spring Cyanobacterium Ocullathermofonsia sinensis gen nov. sp. nov. and Genomic Insights on its Adaptations to the Thermal Habitat.</title>
        <authorList>
            <person name="Daroch M."/>
            <person name="Tang J."/>
            <person name="Jiang Y."/>
        </authorList>
    </citation>
    <scope>NUCLEOTIDE SEQUENCE</scope>
    <source>
        <strain evidence="7">PKUAC-SCTA174</strain>
    </source>
</reference>
<evidence type="ECO:0000256" key="3">
    <source>
        <dbReference type="ARBA" id="ARBA00022692"/>
    </source>
</evidence>
<protein>
    <submittedName>
        <fullName evidence="7">YihY/virulence factor BrkB family protein</fullName>
    </submittedName>
</protein>
<feature type="transmembrane region" description="Helical" evidence="6">
    <location>
        <begin position="159"/>
        <end position="186"/>
    </location>
</feature>
<organism evidence="7 8">
    <name type="scientific">Thermocoleostomius sinensis A174</name>
    <dbReference type="NCBI Taxonomy" id="2016057"/>
    <lineage>
        <taxon>Bacteria</taxon>
        <taxon>Bacillati</taxon>
        <taxon>Cyanobacteriota</taxon>
        <taxon>Cyanophyceae</taxon>
        <taxon>Oculatellales</taxon>
        <taxon>Oculatellaceae</taxon>
        <taxon>Thermocoleostomius</taxon>
    </lineage>
</organism>
<accession>A0A9E8ZD54</accession>
<dbReference type="PANTHER" id="PTHR30213">
    <property type="entry name" value="INNER MEMBRANE PROTEIN YHJD"/>
    <property type="match status" value="1"/>
</dbReference>
<sequence length="317" mass="35478">MAEQSVTNFLKRYVIKIIRSPISRLLLQTSLKWQRDNCMDMGAALAYYALFSLVPTILVILSIFGFLVGPNTYIYNQIFIISREILPPEASHIVMEVLVQLSQDRVGVGVVGFILLLIAASSFFAALDRTFDIIWETAKRSATDSGINEIAIAFIKRKIFSFVLVLGAGGLLVISLLSNIIIRIILRLIKEFSDQLNIVEIDIFTTLQLLQLISSFLILTLVLMVLFKALPSVRVTWGDVLLGSIITATLFMMLQNLVSRSVISFGSQFNSYGVVGGVMVLMVWIYLTSQIFFWGGAFTYVYTKMFGSRRTLPGRSL</sequence>
<evidence type="ECO:0000256" key="4">
    <source>
        <dbReference type="ARBA" id="ARBA00022989"/>
    </source>
</evidence>
<dbReference type="PIRSF" id="PIRSF035875">
    <property type="entry name" value="RNase_BN"/>
    <property type="match status" value="1"/>
</dbReference>
<evidence type="ECO:0000256" key="6">
    <source>
        <dbReference type="SAM" id="Phobius"/>
    </source>
</evidence>
<gene>
    <name evidence="7" type="ORF">OXH18_21225</name>
</gene>
<name>A0A9E8ZD54_9CYAN</name>
<feature type="transmembrane region" description="Helical" evidence="6">
    <location>
        <begin position="45"/>
        <end position="68"/>
    </location>
</feature>
<evidence type="ECO:0000256" key="2">
    <source>
        <dbReference type="ARBA" id="ARBA00022475"/>
    </source>
</evidence>
<feature type="transmembrane region" description="Helical" evidence="6">
    <location>
        <begin position="206"/>
        <end position="227"/>
    </location>
</feature>
<keyword evidence="2" id="KW-1003">Cell membrane</keyword>